<dbReference type="AlphaFoldDB" id="A0A1U7IG49"/>
<reference evidence="1 2" key="1">
    <citation type="submission" date="2016-11" db="EMBL/GenBank/DDBJ databases">
        <title>Draft Genome Sequences of Nine Cyanobacterial Strains from Diverse Habitats.</title>
        <authorList>
            <person name="Zhu T."/>
            <person name="Hou S."/>
            <person name="Lu X."/>
            <person name="Hess W.R."/>
        </authorList>
    </citation>
    <scope>NUCLEOTIDE SEQUENCE [LARGE SCALE GENOMIC DNA]</scope>
    <source>
        <strain evidence="1 2">IAM M-71</strain>
    </source>
</reference>
<dbReference type="OrthoDB" id="574563at2"/>
<gene>
    <name evidence="1" type="ORF">NIES2119_18340</name>
</gene>
<dbReference type="EMBL" id="MRCE01000018">
    <property type="protein sequence ID" value="OKH35959.1"/>
    <property type="molecule type" value="Genomic_DNA"/>
</dbReference>
<evidence type="ECO:0000313" key="1">
    <source>
        <dbReference type="EMBL" id="OKH35959.1"/>
    </source>
</evidence>
<organism evidence="1 2">
    <name type="scientific">[Phormidium ambiguum] IAM M-71</name>
    <dbReference type="NCBI Taxonomy" id="454136"/>
    <lineage>
        <taxon>Bacteria</taxon>
        <taxon>Bacillati</taxon>
        <taxon>Cyanobacteriota</taxon>
        <taxon>Cyanophyceae</taxon>
        <taxon>Oscillatoriophycideae</taxon>
        <taxon>Aerosakkonematales</taxon>
        <taxon>Aerosakkonemataceae</taxon>
        <taxon>Floridanema</taxon>
    </lineage>
</organism>
<dbReference type="STRING" id="454136.NIES2119_18340"/>
<proteinExistence type="predicted"/>
<sequence>MSYAIFNESTYLANYPDVKSAIAQGFFASGLQHFQLTGLREGRINVSPFWDEQRYLNANPDVLAAVNNKIFSSGLQHYILSGEREGRLGATRVDTVPGFNENYYYALYPNVSRAVASGQFDSAQTQFIRSGRFDGNIGFFSGTSGNDIITGLGPSGSAIVGISVEINATITGNPDPIPRSSGTGEVDVLIGSTGSDVFGLGFGRSPFKSTIQKFYVGQGNNDYAYIVNFESGKDFLQLAGSPNEYTTTTGAFGFTGNRTAGVSIFTNTGDFVAAVEGVNVLQLAGQDANAGYFFLT</sequence>
<comment type="caution">
    <text evidence="1">The sequence shown here is derived from an EMBL/GenBank/DDBJ whole genome shotgun (WGS) entry which is preliminary data.</text>
</comment>
<dbReference type="Proteomes" id="UP000185860">
    <property type="component" value="Unassembled WGS sequence"/>
</dbReference>
<dbReference type="RefSeq" id="WP_073594954.1">
    <property type="nucleotide sequence ID" value="NZ_MRCE01000018.1"/>
</dbReference>
<evidence type="ECO:0000313" key="2">
    <source>
        <dbReference type="Proteomes" id="UP000185860"/>
    </source>
</evidence>
<evidence type="ECO:0008006" key="3">
    <source>
        <dbReference type="Google" id="ProtNLM"/>
    </source>
</evidence>
<name>A0A1U7IG49_9CYAN</name>
<protein>
    <recommendedName>
        <fullName evidence="3">Calcium-binding protein</fullName>
    </recommendedName>
</protein>
<accession>A0A1U7IG49</accession>